<evidence type="ECO:0000313" key="4">
    <source>
        <dbReference type="Proteomes" id="UP000033647"/>
    </source>
</evidence>
<feature type="chain" id="PRO_5002468975" evidence="2">
    <location>
        <begin position="18"/>
        <end position="258"/>
    </location>
</feature>
<reference evidence="3 4" key="1">
    <citation type="submission" date="2015-03" db="EMBL/GenBank/DDBJ databases">
        <title>RNA-seq based gene annotation and comparative genomics of four Zymoseptoria species reveal species-specific pathogenicity related genes and transposable element activity.</title>
        <authorList>
            <person name="Grandaubert J."/>
            <person name="Bhattacharyya A."/>
            <person name="Stukenbrock E.H."/>
        </authorList>
    </citation>
    <scope>NUCLEOTIDE SEQUENCE [LARGE SCALE GENOMIC DNA]</scope>
    <source>
        <strain evidence="3 4">Zb18110</strain>
    </source>
</reference>
<evidence type="ECO:0000256" key="1">
    <source>
        <dbReference type="SAM" id="MobiDB-lite"/>
    </source>
</evidence>
<dbReference type="OrthoDB" id="3630276at2759"/>
<organism evidence="3 4">
    <name type="scientific">Zymoseptoria brevis</name>
    <dbReference type="NCBI Taxonomy" id="1047168"/>
    <lineage>
        <taxon>Eukaryota</taxon>
        <taxon>Fungi</taxon>
        <taxon>Dikarya</taxon>
        <taxon>Ascomycota</taxon>
        <taxon>Pezizomycotina</taxon>
        <taxon>Dothideomycetes</taxon>
        <taxon>Dothideomycetidae</taxon>
        <taxon>Mycosphaerellales</taxon>
        <taxon>Mycosphaerellaceae</taxon>
        <taxon>Zymoseptoria</taxon>
    </lineage>
</organism>
<gene>
    <name evidence="3" type="ORF">TI39_contig392g00031</name>
</gene>
<proteinExistence type="predicted"/>
<comment type="caution">
    <text evidence="3">The sequence shown here is derived from an EMBL/GenBank/DDBJ whole genome shotgun (WGS) entry which is preliminary data.</text>
</comment>
<dbReference type="STRING" id="1047168.A0A0F4GNE4"/>
<evidence type="ECO:0000313" key="3">
    <source>
        <dbReference type="EMBL" id="KJX98768.1"/>
    </source>
</evidence>
<protein>
    <submittedName>
        <fullName evidence="3">Uncharacterized protein</fullName>
    </submittedName>
</protein>
<dbReference type="AlphaFoldDB" id="A0A0F4GNE4"/>
<dbReference type="EMBL" id="LAFY01000384">
    <property type="protein sequence ID" value="KJX98768.1"/>
    <property type="molecule type" value="Genomic_DNA"/>
</dbReference>
<keyword evidence="4" id="KW-1185">Reference proteome</keyword>
<name>A0A0F4GNE4_9PEZI</name>
<sequence length="258" mass="28268">MKSTFFLTTAFAALTLAAPLAKRQCMIDECGVQTCNDTPTCTTYEDGSVACVAKRSLPATNIVVKRQCYIDEAGAQSCLDTPVCRENEDGSVICVGKRSEEGLMKRQCYIDEQGVQHCVDTTPGCPPKDGGETPPPSYEEPSTYEEPPKSEEPSGDEQPPTTEQPPSYPVKREAKNNGMTRRACYFDDQGQQHCSTTSNCTTRDDGSVVCVGKREAEAEVESDLMKRQCYFDAQGKQHCNDKPRCTKRPDGSVVCVSK</sequence>
<feature type="signal peptide" evidence="2">
    <location>
        <begin position="1"/>
        <end position="17"/>
    </location>
</feature>
<keyword evidence="2" id="KW-0732">Signal</keyword>
<feature type="region of interest" description="Disordered" evidence="1">
    <location>
        <begin position="120"/>
        <end position="173"/>
    </location>
</feature>
<dbReference type="Proteomes" id="UP000033647">
    <property type="component" value="Unassembled WGS sequence"/>
</dbReference>
<accession>A0A0F4GNE4</accession>
<evidence type="ECO:0000256" key="2">
    <source>
        <dbReference type="SAM" id="SignalP"/>
    </source>
</evidence>